<dbReference type="EMBL" id="JADKGK010000013">
    <property type="protein sequence ID" value="MBL0003515.1"/>
    <property type="molecule type" value="Genomic_DNA"/>
</dbReference>
<gene>
    <name evidence="1" type="ORF">IPF40_01915</name>
    <name evidence="2" type="ORF">IPP00_05865</name>
</gene>
<dbReference type="EMBL" id="JADIXZ010000001">
    <property type="protein sequence ID" value="MBK6299846.1"/>
    <property type="molecule type" value="Genomic_DNA"/>
</dbReference>
<proteinExistence type="predicted"/>
<dbReference type="Proteomes" id="UP000886632">
    <property type="component" value="Unassembled WGS sequence"/>
</dbReference>
<dbReference type="Gene3D" id="3.40.30.10">
    <property type="entry name" value="Glutaredoxin"/>
    <property type="match status" value="1"/>
</dbReference>
<protein>
    <submittedName>
        <fullName evidence="1">Glutaredoxin family protein</fullName>
    </submittedName>
</protein>
<dbReference type="AlphaFoldDB" id="A0A934X2L4"/>
<dbReference type="InterPro" id="IPR036249">
    <property type="entry name" value="Thioredoxin-like_sf"/>
</dbReference>
<dbReference type="Proteomes" id="UP000718281">
    <property type="component" value="Unassembled WGS sequence"/>
</dbReference>
<dbReference type="SUPFAM" id="SSF52833">
    <property type="entry name" value="Thioredoxin-like"/>
    <property type="match status" value="1"/>
</dbReference>
<comment type="caution">
    <text evidence="1">The sequence shown here is derived from an EMBL/GenBank/DDBJ whole genome shotgun (WGS) entry which is preliminary data.</text>
</comment>
<evidence type="ECO:0000313" key="3">
    <source>
        <dbReference type="Proteomes" id="UP000718281"/>
    </source>
</evidence>
<dbReference type="Pfam" id="PF05768">
    <property type="entry name" value="Glrx-like"/>
    <property type="match status" value="1"/>
</dbReference>
<organism evidence="1 3">
    <name type="scientific">Candidatus Phosphoribacter hodrii</name>
    <dbReference type="NCBI Taxonomy" id="2953743"/>
    <lineage>
        <taxon>Bacteria</taxon>
        <taxon>Bacillati</taxon>
        <taxon>Actinomycetota</taxon>
        <taxon>Actinomycetes</taxon>
        <taxon>Micrococcales</taxon>
        <taxon>Dermatophilaceae</taxon>
        <taxon>Candidatus Phosphoribacter</taxon>
    </lineage>
</organism>
<accession>A0A934X2L4</accession>
<evidence type="ECO:0000313" key="2">
    <source>
        <dbReference type="EMBL" id="MBL0003515.1"/>
    </source>
</evidence>
<reference evidence="1 3" key="1">
    <citation type="submission" date="2020-10" db="EMBL/GenBank/DDBJ databases">
        <title>Connecting structure to function with the recovery of over 1000 high-quality activated sludge metagenome-assembled genomes encoding full-length rRNA genes using long-read sequencing.</title>
        <authorList>
            <person name="Singleton C.M."/>
            <person name="Petriglieri F."/>
            <person name="Kristensen J.M."/>
            <person name="Kirkegaard R.H."/>
            <person name="Michaelsen T.Y."/>
            <person name="Andersen M.H."/>
            <person name="Karst S.M."/>
            <person name="Dueholm M.S."/>
            <person name="Nielsen P.H."/>
            <person name="Albertsen M."/>
        </authorList>
    </citation>
    <scope>NUCLEOTIDE SEQUENCE [LARGE SCALE GENOMIC DNA]</scope>
    <source>
        <strain evidence="1">AalE_18-Q3-R2-46_BAT3C.188</strain>
        <strain evidence="2">Ribe_18-Q3-R11-54_MAXAC.001</strain>
    </source>
</reference>
<sequence length="91" mass="10016">MFGRRKQSVRDAGTPRIVLVGRVGCHLCDEAEAIISRVAAETGATWVKVSVDDDPALLARWSDQVPVTLVDGRPHDFYRVSEARLRAALKS</sequence>
<dbReference type="InterPro" id="IPR008554">
    <property type="entry name" value="Glutaredoxin-like"/>
</dbReference>
<evidence type="ECO:0000313" key="1">
    <source>
        <dbReference type="EMBL" id="MBK6299846.1"/>
    </source>
</evidence>
<name>A0A934X2L4_9MICO</name>